<evidence type="ECO:0000313" key="2">
    <source>
        <dbReference type="Proteomes" id="UP000694560"/>
    </source>
</evidence>
<proteinExistence type="predicted"/>
<sequence length="81" mass="9922">MANTFKCMCWLSKHLPWWNTQQIMMENCFHHPLDSWVYGLLKDCVSVLIDKYLQPLENQAHDAYFMHLHILRDKKKSYHWL</sequence>
<dbReference type="Ensembl" id="ENSMCST00000008570.1">
    <property type="protein sequence ID" value="ENSMCSP00000008371.1"/>
    <property type="gene ID" value="ENSMCSG00000005961.1"/>
</dbReference>
<keyword evidence="2" id="KW-1185">Reference proteome</keyword>
<accession>A0A8C5X3R6</accession>
<dbReference type="AlphaFoldDB" id="A0A8C5X3R6"/>
<reference evidence="1" key="1">
    <citation type="submission" date="2025-08" db="UniProtKB">
        <authorList>
            <consortium name="Ensembl"/>
        </authorList>
    </citation>
    <scope>IDENTIFICATION</scope>
</reference>
<reference evidence="1" key="2">
    <citation type="submission" date="2025-09" db="UniProtKB">
        <authorList>
            <consortium name="Ensembl"/>
        </authorList>
    </citation>
    <scope>IDENTIFICATION</scope>
</reference>
<organism evidence="1 2">
    <name type="scientific">Malurus cyaneus samueli</name>
    <dbReference type="NCBI Taxonomy" id="2593467"/>
    <lineage>
        <taxon>Eukaryota</taxon>
        <taxon>Metazoa</taxon>
        <taxon>Chordata</taxon>
        <taxon>Craniata</taxon>
        <taxon>Vertebrata</taxon>
        <taxon>Euteleostomi</taxon>
        <taxon>Archelosauria</taxon>
        <taxon>Archosauria</taxon>
        <taxon>Dinosauria</taxon>
        <taxon>Saurischia</taxon>
        <taxon>Theropoda</taxon>
        <taxon>Coelurosauria</taxon>
        <taxon>Aves</taxon>
        <taxon>Neognathae</taxon>
        <taxon>Neoaves</taxon>
        <taxon>Telluraves</taxon>
        <taxon>Australaves</taxon>
        <taxon>Passeriformes</taxon>
        <taxon>Meliphagoidea</taxon>
        <taxon>Maluridae</taxon>
        <taxon>Malurus</taxon>
    </lineage>
</organism>
<name>A0A8C5X3R6_9PASS</name>
<protein>
    <submittedName>
        <fullName evidence="1">Uncharacterized protein</fullName>
    </submittedName>
</protein>
<evidence type="ECO:0000313" key="1">
    <source>
        <dbReference type="Ensembl" id="ENSMCSP00000008371.1"/>
    </source>
</evidence>
<dbReference type="Proteomes" id="UP000694560">
    <property type="component" value="Unplaced"/>
</dbReference>